<keyword evidence="1" id="KW-0812">Transmembrane</keyword>
<feature type="transmembrane region" description="Helical" evidence="1">
    <location>
        <begin position="60"/>
        <end position="82"/>
    </location>
</feature>
<accession>A0A1R1BVS5</accession>
<gene>
    <name evidence="2" type="ORF">BK131_14590</name>
</gene>
<dbReference type="RefSeq" id="WP_076332194.1">
    <property type="nucleotide sequence ID" value="NZ_MRTJ01000004.1"/>
</dbReference>
<reference evidence="2 3" key="1">
    <citation type="submission" date="2016-11" db="EMBL/GenBank/DDBJ databases">
        <title>Paenibacillus species isolates.</title>
        <authorList>
            <person name="Beno S.M."/>
        </authorList>
    </citation>
    <scope>NUCLEOTIDE SEQUENCE [LARGE SCALE GENOMIC DNA]</scope>
    <source>
        <strain evidence="2 3">FSL H8-0246</strain>
    </source>
</reference>
<dbReference type="AlphaFoldDB" id="A0A1R1BVS5"/>
<dbReference type="Proteomes" id="UP000187134">
    <property type="component" value="Unassembled WGS sequence"/>
</dbReference>
<protein>
    <submittedName>
        <fullName evidence="2">Uncharacterized protein</fullName>
    </submittedName>
</protein>
<comment type="caution">
    <text evidence="2">The sequence shown here is derived from an EMBL/GenBank/DDBJ whole genome shotgun (WGS) entry which is preliminary data.</text>
</comment>
<dbReference type="EMBL" id="MRTJ01000004">
    <property type="protein sequence ID" value="OMF13878.1"/>
    <property type="molecule type" value="Genomic_DNA"/>
</dbReference>
<dbReference type="PROSITE" id="PS51257">
    <property type="entry name" value="PROKAR_LIPOPROTEIN"/>
    <property type="match status" value="1"/>
</dbReference>
<proteinExistence type="predicted"/>
<feature type="transmembrane region" description="Helical" evidence="1">
    <location>
        <begin position="30"/>
        <end position="48"/>
    </location>
</feature>
<sequence length="92" mass="10441">MMFALKIICTWVLFAASCSAVWWSFRTEKLISISWLAFLLPAVFQFVTAFRIGPSRVKSLIVFGCINLVFAALVGASVWYLIQIANSYRRGR</sequence>
<dbReference type="OrthoDB" id="2636106at2"/>
<evidence type="ECO:0000313" key="2">
    <source>
        <dbReference type="EMBL" id="OMF13878.1"/>
    </source>
</evidence>
<keyword evidence="1" id="KW-1133">Transmembrane helix</keyword>
<keyword evidence="1" id="KW-0472">Membrane</keyword>
<organism evidence="2 3">
    <name type="scientific">Paenibacillus amylolyticus</name>
    <dbReference type="NCBI Taxonomy" id="1451"/>
    <lineage>
        <taxon>Bacteria</taxon>
        <taxon>Bacillati</taxon>
        <taxon>Bacillota</taxon>
        <taxon>Bacilli</taxon>
        <taxon>Bacillales</taxon>
        <taxon>Paenibacillaceae</taxon>
        <taxon>Paenibacillus</taxon>
    </lineage>
</organism>
<evidence type="ECO:0000313" key="3">
    <source>
        <dbReference type="Proteomes" id="UP000187134"/>
    </source>
</evidence>
<evidence type="ECO:0000256" key="1">
    <source>
        <dbReference type="SAM" id="Phobius"/>
    </source>
</evidence>
<name>A0A1R1BVS5_PAEAM</name>